<feature type="region of interest" description="Disordered" evidence="2">
    <location>
        <begin position="501"/>
        <end position="573"/>
    </location>
</feature>
<feature type="domain" description="Integrase catalytic" evidence="3">
    <location>
        <begin position="848"/>
        <end position="1015"/>
    </location>
</feature>
<evidence type="ECO:0000313" key="4">
    <source>
        <dbReference type="EMBL" id="EED87476.1"/>
    </source>
</evidence>
<reference evidence="4 5" key="2">
    <citation type="journal article" date="2008" name="Nature">
        <title>The Phaeodactylum genome reveals the evolutionary history of diatom genomes.</title>
        <authorList>
            <person name="Bowler C."/>
            <person name="Allen A.E."/>
            <person name="Badger J.H."/>
            <person name="Grimwood J."/>
            <person name="Jabbari K."/>
            <person name="Kuo A."/>
            <person name="Maheswari U."/>
            <person name="Martens C."/>
            <person name="Maumus F."/>
            <person name="Otillar R.P."/>
            <person name="Rayko E."/>
            <person name="Salamov A."/>
            <person name="Vandepoele K."/>
            <person name="Beszteri B."/>
            <person name="Gruber A."/>
            <person name="Heijde M."/>
            <person name="Katinka M."/>
            <person name="Mock T."/>
            <person name="Valentin K."/>
            <person name="Verret F."/>
            <person name="Berges J.A."/>
            <person name="Brownlee C."/>
            <person name="Cadoret J.P."/>
            <person name="Chiovitti A."/>
            <person name="Choi C.J."/>
            <person name="Coesel S."/>
            <person name="De Martino A."/>
            <person name="Detter J.C."/>
            <person name="Durkin C."/>
            <person name="Falciatore A."/>
            <person name="Fournet J."/>
            <person name="Haruta M."/>
            <person name="Huysman M.J."/>
            <person name="Jenkins B.D."/>
            <person name="Jiroutova K."/>
            <person name="Jorgensen R.E."/>
            <person name="Joubert Y."/>
            <person name="Kaplan A."/>
            <person name="Kroger N."/>
            <person name="Kroth P.G."/>
            <person name="La Roche J."/>
            <person name="Lindquist E."/>
            <person name="Lommer M."/>
            <person name="Martin-Jezequel V."/>
            <person name="Lopez P.J."/>
            <person name="Lucas S."/>
            <person name="Mangogna M."/>
            <person name="McGinnis K."/>
            <person name="Medlin L.K."/>
            <person name="Montsant A."/>
            <person name="Oudot-Le Secq M.P."/>
            <person name="Napoli C."/>
            <person name="Obornik M."/>
            <person name="Parker M.S."/>
            <person name="Petit J.L."/>
            <person name="Porcel B.M."/>
            <person name="Poulsen N."/>
            <person name="Robison M."/>
            <person name="Rychlewski L."/>
            <person name="Rynearson T.A."/>
            <person name="Schmutz J."/>
            <person name="Shapiro H."/>
            <person name="Siaut M."/>
            <person name="Stanley M."/>
            <person name="Sussman M.R."/>
            <person name="Taylor A.R."/>
            <person name="Vardi A."/>
            <person name="von Dassow P."/>
            <person name="Vyverman W."/>
            <person name="Willis A."/>
            <person name="Wyrwicz L.S."/>
            <person name="Rokhsar D.S."/>
            <person name="Weissenbach J."/>
            <person name="Armbrust E.V."/>
            <person name="Green B.R."/>
            <person name="Van de Peer Y."/>
            <person name="Grigoriev I.V."/>
        </authorList>
    </citation>
    <scope>NUCLEOTIDE SEQUENCE [LARGE SCALE GENOMIC DNA]</scope>
    <source>
        <strain evidence="4 5">CCMP1335</strain>
    </source>
</reference>
<dbReference type="HOGENOM" id="CLU_257083_0_0_1"/>
<feature type="region of interest" description="Disordered" evidence="2">
    <location>
        <begin position="1147"/>
        <end position="1174"/>
    </location>
</feature>
<dbReference type="EMBL" id="CM000654">
    <property type="protein sequence ID" value="EED87476.1"/>
    <property type="molecule type" value="Genomic_DNA"/>
</dbReference>
<dbReference type="GO" id="GO:0003676">
    <property type="term" value="F:nucleic acid binding"/>
    <property type="evidence" value="ECO:0007669"/>
    <property type="project" value="InterPro"/>
</dbReference>
<dbReference type="InParanoid" id="B8CGE2"/>
<reference evidence="4 5" key="1">
    <citation type="journal article" date="2004" name="Science">
        <title>The genome of the diatom Thalassiosira pseudonana: ecology, evolution, and metabolism.</title>
        <authorList>
            <person name="Armbrust E.V."/>
            <person name="Berges J.A."/>
            <person name="Bowler C."/>
            <person name="Green B.R."/>
            <person name="Martinez D."/>
            <person name="Putnam N.H."/>
            <person name="Zhou S."/>
            <person name="Allen A.E."/>
            <person name="Apt K.E."/>
            <person name="Bechner M."/>
            <person name="Brzezinski M.A."/>
            <person name="Chaal B.K."/>
            <person name="Chiovitti A."/>
            <person name="Davis A.K."/>
            <person name="Demarest M.S."/>
            <person name="Detter J.C."/>
            <person name="Glavina T."/>
            <person name="Goodstein D."/>
            <person name="Hadi M.Z."/>
            <person name="Hellsten U."/>
            <person name="Hildebrand M."/>
            <person name="Jenkins B.D."/>
            <person name="Jurka J."/>
            <person name="Kapitonov V.V."/>
            <person name="Kroger N."/>
            <person name="Lau W.W."/>
            <person name="Lane T.W."/>
            <person name="Larimer F.W."/>
            <person name="Lippmeier J.C."/>
            <person name="Lucas S."/>
            <person name="Medina M."/>
            <person name="Montsant A."/>
            <person name="Obornik M."/>
            <person name="Parker M.S."/>
            <person name="Palenik B."/>
            <person name="Pazour G.J."/>
            <person name="Richardson P.M."/>
            <person name="Rynearson T.A."/>
            <person name="Saito M.A."/>
            <person name="Schwartz D.C."/>
            <person name="Thamatrakoln K."/>
            <person name="Valentin K."/>
            <person name="Vardi A."/>
            <person name="Wilkerson F.P."/>
            <person name="Rokhsar D.S."/>
        </authorList>
    </citation>
    <scope>NUCLEOTIDE SEQUENCE [LARGE SCALE GENOMIC DNA]</scope>
    <source>
        <strain evidence="4 5">CCMP1335</strain>
    </source>
</reference>
<feature type="compositionally biased region" description="Basic and acidic residues" evidence="2">
    <location>
        <begin position="1150"/>
        <end position="1162"/>
    </location>
</feature>
<keyword evidence="5" id="KW-1185">Reference proteome</keyword>
<dbReference type="InterPro" id="IPR001584">
    <property type="entry name" value="Integrase_cat-core"/>
</dbReference>
<dbReference type="Gene3D" id="3.30.420.10">
    <property type="entry name" value="Ribonuclease H-like superfamily/Ribonuclease H"/>
    <property type="match status" value="1"/>
</dbReference>
<dbReference type="eggNOG" id="ENOG502SKKF">
    <property type="taxonomic scope" value="Eukaryota"/>
</dbReference>
<feature type="compositionally biased region" description="Low complexity" evidence="2">
    <location>
        <begin position="522"/>
        <end position="539"/>
    </location>
</feature>
<dbReference type="Proteomes" id="UP000001449">
    <property type="component" value="Chromosome 23"/>
</dbReference>
<dbReference type="GO" id="GO:0015074">
    <property type="term" value="P:DNA integration"/>
    <property type="evidence" value="ECO:0007669"/>
    <property type="project" value="InterPro"/>
</dbReference>
<dbReference type="PaxDb" id="35128-Thaps12078"/>
<evidence type="ECO:0000259" key="3">
    <source>
        <dbReference type="PROSITE" id="PS50994"/>
    </source>
</evidence>
<organism evidence="4 5">
    <name type="scientific">Thalassiosira pseudonana</name>
    <name type="common">Marine diatom</name>
    <name type="synonym">Cyclotella nana</name>
    <dbReference type="NCBI Taxonomy" id="35128"/>
    <lineage>
        <taxon>Eukaryota</taxon>
        <taxon>Sar</taxon>
        <taxon>Stramenopiles</taxon>
        <taxon>Ochrophyta</taxon>
        <taxon>Bacillariophyta</taxon>
        <taxon>Coscinodiscophyceae</taxon>
        <taxon>Thalassiosirophycidae</taxon>
        <taxon>Thalassiosirales</taxon>
        <taxon>Thalassiosiraceae</taxon>
        <taxon>Thalassiosira</taxon>
    </lineage>
</organism>
<evidence type="ECO:0000256" key="1">
    <source>
        <dbReference type="SAM" id="Coils"/>
    </source>
</evidence>
<evidence type="ECO:0000256" key="2">
    <source>
        <dbReference type="SAM" id="MobiDB-lite"/>
    </source>
</evidence>
<dbReference type="GeneID" id="7448900"/>
<dbReference type="RefSeq" id="XP_002295172.1">
    <property type="nucleotide sequence ID" value="XM_002295136.1"/>
</dbReference>
<dbReference type="InterPro" id="IPR036397">
    <property type="entry name" value="RNaseH_sf"/>
</dbReference>
<dbReference type="PROSITE" id="PS50994">
    <property type="entry name" value="INTEGRASE"/>
    <property type="match status" value="1"/>
</dbReference>
<feature type="region of interest" description="Disordered" evidence="2">
    <location>
        <begin position="354"/>
        <end position="407"/>
    </location>
</feature>
<protein>
    <recommendedName>
        <fullName evidence="3">Integrase catalytic domain-containing protein</fullName>
    </recommendedName>
</protein>
<name>B8CGE2_THAPS</name>
<dbReference type="KEGG" id="tps:THAPSDRAFT_12078"/>
<dbReference type="SUPFAM" id="SSF53098">
    <property type="entry name" value="Ribonuclease H-like"/>
    <property type="match status" value="1"/>
</dbReference>
<feature type="coiled-coil region" evidence="1">
    <location>
        <begin position="303"/>
        <end position="330"/>
    </location>
</feature>
<accession>B8CGE2</accession>
<evidence type="ECO:0000313" key="5">
    <source>
        <dbReference type="Proteomes" id="UP000001449"/>
    </source>
</evidence>
<keyword evidence="1" id="KW-0175">Coiled coil</keyword>
<feature type="compositionally biased region" description="Acidic residues" evidence="2">
    <location>
        <begin position="540"/>
        <end position="552"/>
    </location>
</feature>
<sequence>MIELISEEQWKQYLPGFTPIAEMTPSAARQLHNEAIEQATSVPRHGYSSGHAGAIATPEQYELLETEQPRWNDPKHPGMHPLYPPLATETQKKEAEATHLCALNEWKNWTQLNLRMRANLDKAIDNNCKFTALPNGTSTFGALTPQGIINRIVDEWAKPTPREIEDNESKLTQPFDQHRPIMELVRRLQQAKLFANWWGGNKITDARLTTSMLARLEACPVYTEYTKRWNRRGDEHKTWKQCQRFFMEAYREIRNTMNNNVTSGTYNYGTAFNAIQDDDDRSVNSQATVSELTRQIGQSVTMYHELSQNLQERDMEIERLRRENEQLHHMANLSVNRQNVHPIPSWQPYPPPPLAMAPPPFAHGQQPLPPASYNQPPPASPYKQRGTKNNPQQRSNTRGYGGYGGNTGGQYKNAGGAGGYVPPQVGYHQHGGGQTQTGRGYGTNREPHPRKFYPNMLYCYSCGFDVDHDGTGCPPHKQKEHHLHHATMTREQARQWMKDDRFKGSHKGSHKTHYLPTPTLHNNDNVNTNNCQSNYYNLLADDDTEDNDDDDDATVKTSNTSGKKTARDGHQDAANKATTALHIPKTWAIGDAGATGTFLLPGAPVINMQPAAHPLTITLPDGQCIQSTHTCNLDIPWLPPAATKAHIVPGLAHTSLVSIKQLCDNGCRVIYDDMACRVYYQHQLVWIGQREPSTGLWILPLQPNRPNASNIKKYQQRYEDDNLELANNVYSMTSKSELIKFLHQCAFSPTIPTWIKAIDNGQFSSWPGLTSAAVRKYLPPSPATDKGHMKRLRQNIRSTRPKQHSPSTTAEDNMANRLKQLISEELDANPPEEKMEEGNGTNVFCFAAIADKIEGTVYVDNTGRFPVRSLEGHLYLFVLYDYGSNAILVEALKTMESKEFIAAFQKKISYLTQRGFKPRFNVMDNIVSKAVQSFLEEHQIGIQIVEPHNHRVNAAERAIQTFKDHFIAGPSTTDKDFPLQLWDQLLEQAQDSLNMLRTSRVNPRLSAYHVLEGPHDFNRTPWAPPGTKAVIYDAADARTSWAPRGTDGFYVGPAKQHYRCYRFYTPETGGYRTSAKATFYPSHCRMPTETALDRLGHTAVKLTNILAKLSTQPTIASRHLTALKQLTDIFADMTKQQKHITEGTIQRVSDQGRHKQQQRVEEEVQPTTSTNPTRKNNIIKLKLNHLRHTRRNTPNVLKPSEATITDTTYAPIFYDEQVMPSATPNPSSVPPRRSQRISLRSPAIISQEAVNFITEQTWNNTQQMLPLSLQNTPNMEHFAAPVIHPTSGETITDYRKLMKDPATAEIWTKAFGKEIGSLAQGDDLTGTKGTDTIVFLDRIGIKNIPKDRIPTASESPQEEI</sequence>
<proteinExistence type="predicted"/>
<dbReference type="InterPro" id="IPR012337">
    <property type="entry name" value="RNaseH-like_sf"/>
</dbReference>
<feature type="compositionally biased region" description="Polar residues" evidence="2">
    <location>
        <begin position="1165"/>
        <end position="1174"/>
    </location>
</feature>
<gene>
    <name evidence="4" type="ORF">THAPSDRAFT_12078</name>
</gene>
<feature type="compositionally biased region" description="Pro residues" evidence="2">
    <location>
        <begin position="354"/>
        <end position="380"/>
    </location>
</feature>
<feature type="compositionally biased region" description="Basic residues" evidence="2">
    <location>
        <begin position="504"/>
        <end position="513"/>
    </location>
</feature>